<dbReference type="EMBL" id="JABXBU010002072">
    <property type="protein sequence ID" value="KAF8778464.1"/>
    <property type="molecule type" value="Genomic_DNA"/>
</dbReference>
<dbReference type="Proteomes" id="UP000807504">
    <property type="component" value="Unassembled WGS sequence"/>
</dbReference>
<proteinExistence type="predicted"/>
<sequence length="173" mass="19523">MEEVLEFDEIKSDNGFCLPHHEKRRIPRFVLLEHPEKIPLLGFAAVVYVSVHTKNGNKNCHLLCSKSRVAPLKTLSIPRLELSACLLLSKLVNKVVAALKSDLQEITLFSDSTIALSWIRTLPYLLKTFVANRGAKIRELTKNLSWQHISSENNPADILFRGLNAPDLIKSEL</sequence>
<evidence type="ECO:0000313" key="2">
    <source>
        <dbReference type="Proteomes" id="UP000807504"/>
    </source>
</evidence>
<organism evidence="1 2">
    <name type="scientific">Argiope bruennichi</name>
    <name type="common">Wasp spider</name>
    <name type="synonym">Aranea bruennichi</name>
    <dbReference type="NCBI Taxonomy" id="94029"/>
    <lineage>
        <taxon>Eukaryota</taxon>
        <taxon>Metazoa</taxon>
        <taxon>Ecdysozoa</taxon>
        <taxon>Arthropoda</taxon>
        <taxon>Chelicerata</taxon>
        <taxon>Arachnida</taxon>
        <taxon>Araneae</taxon>
        <taxon>Araneomorphae</taxon>
        <taxon>Entelegynae</taxon>
        <taxon>Araneoidea</taxon>
        <taxon>Araneidae</taxon>
        <taxon>Argiope</taxon>
    </lineage>
</organism>
<reference evidence="1" key="1">
    <citation type="journal article" date="2020" name="bioRxiv">
        <title>Chromosome-level reference genome of the European wasp spider Argiope bruennichi: a resource for studies on range expansion and evolutionary adaptation.</title>
        <authorList>
            <person name="Sheffer M.M."/>
            <person name="Hoppe A."/>
            <person name="Krehenwinkel H."/>
            <person name="Uhl G."/>
            <person name="Kuss A.W."/>
            <person name="Jensen L."/>
            <person name="Jensen C."/>
            <person name="Gillespie R.G."/>
            <person name="Hoff K.J."/>
            <person name="Prost S."/>
        </authorList>
    </citation>
    <scope>NUCLEOTIDE SEQUENCE</scope>
</reference>
<name>A0A8T0ET82_ARGBR</name>
<dbReference type="AlphaFoldDB" id="A0A8T0ET82"/>
<accession>A0A8T0ET82</accession>
<dbReference type="PANTHER" id="PTHR47331:SF1">
    <property type="entry name" value="GAG-LIKE PROTEIN"/>
    <property type="match status" value="1"/>
</dbReference>
<comment type="caution">
    <text evidence="1">The sequence shown here is derived from an EMBL/GenBank/DDBJ whole genome shotgun (WGS) entry which is preliminary data.</text>
</comment>
<reference evidence="1" key="2">
    <citation type="submission" date="2020-06" db="EMBL/GenBank/DDBJ databases">
        <authorList>
            <person name="Sheffer M."/>
        </authorList>
    </citation>
    <scope>NUCLEOTIDE SEQUENCE</scope>
</reference>
<dbReference type="InterPro" id="IPR008042">
    <property type="entry name" value="Retrotrans_Pao"/>
</dbReference>
<keyword evidence="2" id="KW-1185">Reference proteome</keyword>
<dbReference type="Pfam" id="PF05380">
    <property type="entry name" value="Peptidase_A17"/>
    <property type="match status" value="1"/>
</dbReference>
<dbReference type="PANTHER" id="PTHR47331">
    <property type="entry name" value="PHD-TYPE DOMAIN-CONTAINING PROTEIN"/>
    <property type="match status" value="1"/>
</dbReference>
<evidence type="ECO:0000313" key="1">
    <source>
        <dbReference type="EMBL" id="KAF8778464.1"/>
    </source>
</evidence>
<gene>
    <name evidence="1" type="ORF">HNY73_015185</name>
</gene>
<protein>
    <submittedName>
        <fullName evidence="1">Uncharacterized protein</fullName>
    </submittedName>
</protein>